<feature type="non-terminal residue" evidence="1">
    <location>
        <position position="1"/>
    </location>
</feature>
<reference evidence="1 2" key="1">
    <citation type="submission" date="2016-03" db="EMBL/GenBank/DDBJ databases">
        <title>EvidentialGene: Evidence-directed Construction of Genes on Genomes.</title>
        <authorList>
            <person name="Gilbert D.G."/>
            <person name="Choi J.-H."/>
            <person name="Mockaitis K."/>
            <person name="Colbourne J."/>
            <person name="Pfrender M."/>
        </authorList>
    </citation>
    <scope>NUCLEOTIDE SEQUENCE [LARGE SCALE GENOMIC DNA]</scope>
    <source>
        <strain evidence="1 2">Xinb3</strain>
        <tissue evidence="1">Complete organism</tissue>
    </source>
</reference>
<accession>A0A164MZI8</accession>
<dbReference type="Proteomes" id="UP000076858">
    <property type="component" value="Unassembled WGS sequence"/>
</dbReference>
<gene>
    <name evidence="1" type="ORF">APZ42_031284</name>
</gene>
<proteinExistence type="predicted"/>
<evidence type="ECO:0000313" key="1">
    <source>
        <dbReference type="EMBL" id="KZS05517.1"/>
    </source>
</evidence>
<keyword evidence="2" id="KW-1185">Reference proteome</keyword>
<dbReference type="OrthoDB" id="7685730at2759"/>
<dbReference type="AlphaFoldDB" id="A0A164MZI8"/>
<name>A0A164MZI8_9CRUS</name>
<sequence length="144" mass="15501">REAKKDYYEKIELHVFEFGIYGKRRGSVAAAINKVVKAAGKNNSTTSEKPLLCKASCLSLSIFIIFPGGALTVRAENGLGPTTNNTEKTSSTRVPVYVPQIQGPAHAASLSQLIQGDISVNILLNIIVSIANIFRCCFNSQTGE</sequence>
<dbReference type="EMBL" id="LRGB01002914">
    <property type="protein sequence ID" value="KZS05517.1"/>
    <property type="molecule type" value="Genomic_DNA"/>
</dbReference>
<organism evidence="1 2">
    <name type="scientific">Daphnia magna</name>
    <dbReference type="NCBI Taxonomy" id="35525"/>
    <lineage>
        <taxon>Eukaryota</taxon>
        <taxon>Metazoa</taxon>
        <taxon>Ecdysozoa</taxon>
        <taxon>Arthropoda</taxon>
        <taxon>Crustacea</taxon>
        <taxon>Branchiopoda</taxon>
        <taxon>Diplostraca</taxon>
        <taxon>Cladocera</taxon>
        <taxon>Anomopoda</taxon>
        <taxon>Daphniidae</taxon>
        <taxon>Daphnia</taxon>
    </lineage>
</organism>
<evidence type="ECO:0000313" key="2">
    <source>
        <dbReference type="Proteomes" id="UP000076858"/>
    </source>
</evidence>
<comment type="caution">
    <text evidence="1">The sequence shown here is derived from an EMBL/GenBank/DDBJ whole genome shotgun (WGS) entry which is preliminary data.</text>
</comment>
<protein>
    <submittedName>
        <fullName evidence="1">Uncharacterized protein</fullName>
    </submittedName>
</protein>